<evidence type="ECO:0000313" key="1">
    <source>
        <dbReference type="EMBL" id="KAF7348247.1"/>
    </source>
</evidence>
<comment type="caution">
    <text evidence="1">The sequence shown here is derived from an EMBL/GenBank/DDBJ whole genome shotgun (WGS) entry which is preliminary data.</text>
</comment>
<organism evidence="1 2">
    <name type="scientific">Mycena sanguinolenta</name>
    <dbReference type="NCBI Taxonomy" id="230812"/>
    <lineage>
        <taxon>Eukaryota</taxon>
        <taxon>Fungi</taxon>
        <taxon>Dikarya</taxon>
        <taxon>Basidiomycota</taxon>
        <taxon>Agaricomycotina</taxon>
        <taxon>Agaricomycetes</taxon>
        <taxon>Agaricomycetidae</taxon>
        <taxon>Agaricales</taxon>
        <taxon>Marasmiineae</taxon>
        <taxon>Mycenaceae</taxon>
        <taxon>Mycena</taxon>
    </lineage>
</organism>
<keyword evidence="2" id="KW-1185">Reference proteome</keyword>
<dbReference type="Gene3D" id="3.80.10.10">
    <property type="entry name" value="Ribonuclease Inhibitor"/>
    <property type="match status" value="1"/>
</dbReference>
<dbReference type="OrthoDB" id="3248197at2759"/>
<evidence type="ECO:0000313" key="2">
    <source>
        <dbReference type="Proteomes" id="UP000623467"/>
    </source>
</evidence>
<dbReference type="EMBL" id="JACAZH010000017">
    <property type="protein sequence ID" value="KAF7348247.1"/>
    <property type="molecule type" value="Genomic_DNA"/>
</dbReference>
<reference evidence="1" key="1">
    <citation type="submission" date="2020-05" db="EMBL/GenBank/DDBJ databases">
        <title>Mycena genomes resolve the evolution of fungal bioluminescence.</title>
        <authorList>
            <person name="Tsai I.J."/>
        </authorList>
    </citation>
    <scope>NUCLEOTIDE SEQUENCE</scope>
    <source>
        <strain evidence="1">160909Yilan</strain>
    </source>
</reference>
<dbReference type="Gene3D" id="1.20.1280.50">
    <property type="match status" value="1"/>
</dbReference>
<gene>
    <name evidence="1" type="ORF">MSAN_01778300</name>
</gene>
<proteinExistence type="predicted"/>
<dbReference type="Proteomes" id="UP000623467">
    <property type="component" value="Unassembled WGS sequence"/>
</dbReference>
<name>A0A8H6XXS0_9AGAR</name>
<protein>
    <submittedName>
        <fullName evidence="1">Hexose carrier protein</fullName>
    </submittedName>
</protein>
<accession>A0A8H6XXS0</accession>
<dbReference type="InterPro" id="IPR032675">
    <property type="entry name" value="LRR_dom_sf"/>
</dbReference>
<dbReference type="AlphaFoldDB" id="A0A8H6XXS0"/>
<sequence length="503" mass="56819">MTLTDSPFANLLHTNYVPSDAEVLQIRSLLMYPADELARIDAQIEAMEIALGQLKEQRAALKGPIDAHLALISPMRRIPHDVLLEIFFSCLPTEHNALIDPAKAPLVLGRICRHWRDVAYSAPMLWSSIHIPSPHYLNTPPNILSRFERIVKAWLERSAPCPLSISFFDEDHYEYLLEEHPLIMQLLPVSRRLRHLELTAEVNFLLPLLRLGSADFPLLKRLWIQSFGDRLDPPNVFQAPTLEDVALRINMPVDPPALPFQWSQLTRLCLECYPVWTDGSSKGGLDFQAAFGMLRMCPNLVHCEMQVTEGSVWPDVTVGMPPIILPYLNTLVFNQYAVQNWILDVPNLRFLRIGSALDNPSNSPQNRFLSADINPNLLASSDSLRALLRSIPTISHLRLSGFIQLDDLGVFGPPDSLCPELTHFTIISPPAKFSDAAALTLVKARMAMPTPLKQFCVRFDRPMEVDVMPELQSFIEDGLEVALEYPRPQWKFRAQDGLHRVAA</sequence>